<dbReference type="InterPro" id="IPR013078">
    <property type="entry name" value="His_Pase_superF_clade-1"/>
</dbReference>
<dbReference type="PANTHER" id="PTHR48100:SF1">
    <property type="entry name" value="HISTIDINE PHOSPHATASE FAMILY PROTEIN-RELATED"/>
    <property type="match status" value="1"/>
</dbReference>
<dbReference type="Gene3D" id="3.40.50.1240">
    <property type="entry name" value="Phosphoglycerate mutase-like"/>
    <property type="match status" value="1"/>
</dbReference>
<evidence type="ECO:0000313" key="3">
    <source>
        <dbReference type="EMBL" id="GHE87965.1"/>
    </source>
</evidence>
<proteinExistence type="predicted"/>
<comment type="caution">
    <text evidence="3">The sequence shown here is derived from an EMBL/GenBank/DDBJ whole genome shotgun (WGS) entry which is preliminary data.</text>
</comment>
<keyword evidence="1" id="KW-0324">Glycolysis</keyword>
<dbReference type="CDD" id="cd07067">
    <property type="entry name" value="HP_PGM_like"/>
    <property type="match status" value="1"/>
</dbReference>
<organism evidence="3 4">
    <name type="scientific">Aliiroseovarius zhejiangensis</name>
    <dbReference type="NCBI Taxonomy" id="1632025"/>
    <lineage>
        <taxon>Bacteria</taxon>
        <taxon>Pseudomonadati</taxon>
        <taxon>Pseudomonadota</taxon>
        <taxon>Alphaproteobacteria</taxon>
        <taxon>Rhodobacterales</taxon>
        <taxon>Paracoccaceae</taxon>
        <taxon>Aliiroseovarius</taxon>
    </lineage>
</organism>
<dbReference type="Proteomes" id="UP000609802">
    <property type="component" value="Unassembled WGS sequence"/>
</dbReference>
<evidence type="ECO:0000256" key="2">
    <source>
        <dbReference type="ARBA" id="ARBA00023235"/>
    </source>
</evidence>
<dbReference type="EMBL" id="BNCH01000001">
    <property type="protein sequence ID" value="GHE87965.1"/>
    <property type="molecule type" value="Genomic_DNA"/>
</dbReference>
<protein>
    <submittedName>
        <fullName evidence="3">Phosphoglycerate mutase</fullName>
    </submittedName>
</protein>
<reference evidence="4" key="1">
    <citation type="journal article" date="2019" name="Int. J. Syst. Evol. Microbiol.">
        <title>The Global Catalogue of Microorganisms (GCM) 10K type strain sequencing project: providing services to taxonomists for standard genome sequencing and annotation.</title>
        <authorList>
            <consortium name="The Broad Institute Genomics Platform"/>
            <consortium name="The Broad Institute Genome Sequencing Center for Infectious Disease"/>
            <person name="Wu L."/>
            <person name="Ma J."/>
        </authorList>
    </citation>
    <scope>NUCLEOTIDE SEQUENCE [LARGE SCALE GENOMIC DNA]</scope>
    <source>
        <strain evidence="4">KCTC 42443</strain>
    </source>
</reference>
<dbReference type="PROSITE" id="PS00175">
    <property type="entry name" value="PG_MUTASE"/>
    <property type="match status" value="1"/>
</dbReference>
<dbReference type="SMART" id="SM00855">
    <property type="entry name" value="PGAM"/>
    <property type="match status" value="1"/>
</dbReference>
<dbReference type="InterPro" id="IPR050275">
    <property type="entry name" value="PGM_Phosphatase"/>
</dbReference>
<dbReference type="InterPro" id="IPR029033">
    <property type="entry name" value="His_PPase_superfam"/>
</dbReference>
<evidence type="ECO:0000256" key="1">
    <source>
        <dbReference type="ARBA" id="ARBA00023152"/>
    </source>
</evidence>
<keyword evidence="4" id="KW-1185">Reference proteome</keyword>
<sequence>MTTLPKLTMPHDVFLLRHGETEWNKDHRVQGQKNSDLTELGRAQAREQAQILRGIRPTLPEHTLWASPLRRAQDTAKLAFEGAGFATDARLSEINCGAWEGTTHEDRLARDPDIVAGLQSEYDMYTSGPGGEGTHELATRLHAFLSELQGPAIIVSHKVAIVVMRALLTGDPDGLHCSLVPAQGSVLQISDNRTIMHQNPRVQSGSAANLTNIIV</sequence>
<accession>A0ABQ3IQM9</accession>
<dbReference type="InterPro" id="IPR001345">
    <property type="entry name" value="PG/BPGM_mutase_AS"/>
</dbReference>
<dbReference type="PANTHER" id="PTHR48100">
    <property type="entry name" value="BROAD-SPECIFICITY PHOSPHATASE YOR283W-RELATED"/>
    <property type="match status" value="1"/>
</dbReference>
<dbReference type="SUPFAM" id="SSF53254">
    <property type="entry name" value="Phosphoglycerate mutase-like"/>
    <property type="match status" value="1"/>
</dbReference>
<name>A0ABQ3IQM9_9RHOB</name>
<dbReference type="RefSeq" id="WP_191284887.1">
    <property type="nucleotide sequence ID" value="NZ_BNCH01000001.1"/>
</dbReference>
<dbReference type="Pfam" id="PF00300">
    <property type="entry name" value="His_Phos_1"/>
    <property type="match status" value="1"/>
</dbReference>
<keyword evidence="2" id="KW-0413">Isomerase</keyword>
<evidence type="ECO:0000313" key="4">
    <source>
        <dbReference type="Proteomes" id="UP000609802"/>
    </source>
</evidence>
<gene>
    <name evidence="3" type="primary">gpmB</name>
    <name evidence="3" type="ORF">GCM10016455_04970</name>
</gene>